<dbReference type="Pfam" id="PF20354">
    <property type="entry name" value="DUF6649"/>
    <property type="match status" value="1"/>
</dbReference>
<sequence>MLANPASQHPEMFGLQPQHSHLNNQQHHGQHNSHSNHASISPFATQLLHQQQQQYTRKRKADTPPENNERLSKRMSRLHLDPTNHKIYVPVENLDPTAPAAATAAPSNVTTNANSSAPSTSITNDAVAKSTAGKHHSKTATTRSNLVDDQMHLDDTKYKVYIYNLEEELASDTESESDNSANGEKLFLSEDMQKQLRQAAQAVAAANRIPPSVTPRREPESAGKELVLYRVPSSLTVPQEQDSVRRAIAEARARLREKQKEKEKPKKEEEVVEEVVISKVGNLGAGAGKTSVSQPMEVSMSDMSDIVEDDDDAMELD</sequence>
<name>G0SF59_CHATD</name>
<dbReference type="InterPro" id="IPR046591">
    <property type="entry name" value="DUF6649"/>
</dbReference>
<dbReference type="Proteomes" id="UP000008066">
    <property type="component" value="Unassembled WGS sequence"/>
</dbReference>
<feature type="region of interest" description="Disordered" evidence="2">
    <location>
        <begin position="99"/>
        <end position="146"/>
    </location>
</feature>
<feature type="compositionally biased region" description="Low complexity" evidence="2">
    <location>
        <begin position="18"/>
        <end position="39"/>
    </location>
</feature>
<dbReference type="KEGG" id="cthr:CTHT_0060900"/>
<dbReference type="HOGENOM" id="CLU_059580_2_0_1"/>
<evidence type="ECO:0000256" key="1">
    <source>
        <dbReference type="SAM" id="Coils"/>
    </source>
</evidence>
<protein>
    <submittedName>
        <fullName evidence="3">Uncharacterized protein</fullName>
    </submittedName>
</protein>
<feature type="compositionally biased region" description="Basic and acidic residues" evidence="2">
    <location>
        <begin position="61"/>
        <end position="84"/>
    </location>
</feature>
<feature type="compositionally biased region" description="Low complexity" evidence="2">
    <location>
        <begin position="99"/>
        <end position="124"/>
    </location>
</feature>
<dbReference type="STRING" id="759272.G0SF59"/>
<dbReference type="GeneID" id="18260128"/>
<dbReference type="RefSeq" id="XP_006696406.1">
    <property type="nucleotide sequence ID" value="XM_006696343.1"/>
</dbReference>
<dbReference type="AlphaFoldDB" id="G0SF59"/>
<dbReference type="EMBL" id="GL988046">
    <property type="protein sequence ID" value="EGS18075.1"/>
    <property type="molecule type" value="Genomic_DNA"/>
</dbReference>
<proteinExistence type="predicted"/>
<keyword evidence="1" id="KW-0175">Coiled coil</keyword>
<feature type="coiled-coil region" evidence="1">
    <location>
        <begin position="241"/>
        <end position="268"/>
    </location>
</feature>
<keyword evidence="4" id="KW-1185">Reference proteome</keyword>
<feature type="region of interest" description="Disordered" evidence="2">
    <location>
        <begin position="1"/>
        <end position="84"/>
    </location>
</feature>
<accession>G0SF59</accession>
<dbReference type="OMA" id="DETPHRI"/>
<evidence type="ECO:0000313" key="4">
    <source>
        <dbReference type="Proteomes" id="UP000008066"/>
    </source>
</evidence>
<organism evidence="4">
    <name type="scientific">Chaetomium thermophilum (strain DSM 1495 / CBS 144.50 / IMI 039719)</name>
    <name type="common">Thermochaetoides thermophila</name>
    <dbReference type="NCBI Taxonomy" id="759272"/>
    <lineage>
        <taxon>Eukaryota</taxon>
        <taxon>Fungi</taxon>
        <taxon>Dikarya</taxon>
        <taxon>Ascomycota</taxon>
        <taxon>Pezizomycotina</taxon>
        <taxon>Sordariomycetes</taxon>
        <taxon>Sordariomycetidae</taxon>
        <taxon>Sordariales</taxon>
        <taxon>Chaetomiaceae</taxon>
        <taxon>Thermochaetoides</taxon>
    </lineage>
</organism>
<evidence type="ECO:0000313" key="3">
    <source>
        <dbReference type="EMBL" id="EGS18075.1"/>
    </source>
</evidence>
<reference evidence="3 4" key="1">
    <citation type="journal article" date="2011" name="Cell">
        <title>Insight into structure and assembly of the nuclear pore complex by utilizing the genome of a eukaryotic thermophile.</title>
        <authorList>
            <person name="Amlacher S."/>
            <person name="Sarges P."/>
            <person name="Flemming D."/>
            <person name="van Noort V."/>
            <person name="Kunze R."/>
            <person name="Devos D.P."/>
            <person name="Arumugam M."/>
            <person name="Bork P."/>
            <person name="Hurt E."/>
        </authorList>
    </citation>
    <scope>NUCLEOTIDE SEQUENCE [LARGE SCALE GENOMIC DNA]</scope>
    <source>
        <strain evidence="4">DSM 1495 / CBS 144.50 / IMI 039719</strain>
    </source>
</reference>
<feature type="region of interest" description="Disordered" evidence="2">
    <location>
        <begin position="284"/>
        <end position="317"/>
    </location>
</feature>
<dbReference type="OrthoDB" id="5345504at2759"/>
<gene>
    <name evidence="3" type="ORF">CTHT_0060900</name>
</gene>
<dbReference type="eggNOG" id="ENOG502SANZ">
    <property type="taxonomic scope" value="Eukaryota"/>
</dbReference>
<feature type="compositionally biased region" description="Acidic residues" evidence="2">
    <location>
        <begin position="305"/>
        <end position="317"/>
    </location>
</feature>
<evidence type="ECO:0000256" key="2">
    <source>
        <dbReference type="SAM" id="MobiDB-lite"/>
    </source>
</evidence>